<feature type="domain" description="Ubiquitin-like protease family profile" evidence="5">
    <location>
        <begin position="232"/>
        <end position="314"/>
    </location>
</feature>
<keyword evidence="2" id="KW-0645">Protease</keyword>
<dbReference type="InterPro" id="IPR003653">
    <property type="entry name" value="Peptidase_C48_C"/>
</dbReference>
<evidence type="ECO:0000313" key="7">
    <source>
        <dbReference type="Proteomes" id="UP001321473"/>
    </source>
</evidence>
<keyword evidence="3" id="KW-0378">Hydrolase</keyword>
<feature type="compositionally biased region" description="Low complexity" evidence="4">
    <location>
        <begin position="10"/>
        <end position="22"/>
    </location>
</feature>
<comment type="caution">
    <text evidence="6">The sequence shown here is derived from an EMBL/GenBank/DDBJ whole genome shotgun (WGS) entry which is preliminary data.</text>
</comment>
<reference evidence="6 7" key="1">
    <citation type="journal article" date="2023" name="Arcadia Sci">
        <title>De novo assembly of a long-read Amblyomma americanum tick genome.</title>
        <authorList>
            <person name="Chou S."/>
            <person name="Poskanzer K.E."/>
            <person name="Rollins M."/>
            <person name="Thuy-Boun P.S."/>
        </authorList>
    </citation>
    <scope>NUCLEOTIDE SEQUENCE [LARGE SCALE GENOMIC DNA]</scope>
    <source>
        <strain evidence="6">F_SG_1</strain>
        <tissue evidence="6">Salivary glands</tissue>
    </source>
</reference>
<dbReference type="EMBL" id="JARKHS020033475">
    <property type="protein sequence ID" value="KAK8759049.1"/>
    <property type="molecule type" value="Genomic_DNA"/>
</dbReference>
<evidence type="ECO:0000256" key="3">
    <source>
        <dbReference type="ARBA" id="ARBA00022801"/>
    </source>
</evidence>
<evidence type="ECO:0000256" key="4">
    <source>
        <dbReference type="SAM" id="MobiDB-lite"/>
    </source>
</evidence>
<dbReference type="Proteomes" id="UP001321473">
    <property type="component" value="Unassembled WGS sequence"/>
</dbReference>
<evidence type="ECO:0000256" key="1">
    <source>
        <dbReference type="ARBA" id="ARBA00005234"/>
    </source>
</evidence>
<protein>
    <recommendedName>
        <fullName evidence="5">Ubiquitin-like protease family profile domain-containing protein</fullName>
    </recommendedName>
</protein>
<proteinExistence type="inferred from homology"/>
<dbReference type="Gene3D" id="3.40.395.10">
    <property type="entry name" value="Adenoviral Proteinase, Chain A"/>
    <property type="match status" value="1"/>
</dbReference>
<dbReference type="AlphaFoldDB" id="A0AAQ4D9A9"/>
<evidence type="ECO:0000259" key="5">
    <source>
        <dbReference type="Pfam" id="PF02902"/>
    </source>
</evidence>
<dbReference type="Pfam" id="PF02902">
    <property type="entry name" value="Peptidase_C48"/>
    <property type="match status" value="1"/>
</dbReference>
<evidence type="ECO:0000256" key="2">
    <source>
        <dbReference type="ARBA" id="ARBA00022670"/>
    </source>
</evidence>
<gene>
    <name evidence="6" type="ORF">V5799_003318</name>
</gene>
<accession>A0AAQ4D9A9</accession>
<name>A0AAQ4D9A9_AMBAM</name>
<comment type="similarity">
    <text evidence="1">Belongs to the peptidase C48 family.</text>
</comment>
<dbReference type="GO" id="GO:0008234">
    <property type="term" value="F:cysteine-type peptidase activity"/>
    <property type="evidence" value="ECO:0007669"/>
    <property type="project" value="InterPro"/>
</dbReference>
<dbReference type="GO" id="GO:0006508">
    <property type="term" value="P:proteolysis"/>
    <property type="evidence" value="ECO:0007669"/>
    <property type="project" value="UniProtKB-KW"/>
</dbReference>
<keyword evidence="7" id="KW-1185">Reference proteome</keyword>
<sequence length="339" mass="37536">MSNTEKSADSEAALSAVAAGNSNDGKRDERGTADQRHPADLTSNYTPQLEPRHNAAARTTHTCQARGDDEWSSLLFTAGKHCRAGIPLLVRSLDAARTVRDLQPGDVRRDLGIAAGGPLHYMRLTRNGLLVVGARTAEAAVRLQRVQQLAGVPVEVTLPLWYGRNAGKIRRVPAWLDGAAMRESLYPSAGVVSARRLVAYRAQPDGSHHDVPQTSVVLVFRPELPAVPATVTLHDSLGPRDELANIIDALADYLEKVIHWRDCDLDWSGWYFYQRNVPLQKNTFDYGVFLCQNAECLTRDAQILFEQKHMPCFRGCIVYEITPQAPSMVNSACINMHRF</sequence>
<dbReference type="SUPFAM" id="SSF54001">
    <property type="entry name" value="Cysteine proteinases"/>
    <property type="match status" value="1"/>
</dbReference>
<evidence type="ECO:0000313" key="6">
    <source>
        <dbReference type="EMBL" id="KAK8759049.1"/>
    </source>
</evidence>
<dbReference type="InterPro" id="IPR038765">
    <property type="entry name" value="Papain-like_cys_pep_sf"/>
</dbReference>
<feature type="region of interest" description="Disordered" evidence="4">
    <location>
        <begin position="1"/>
        <end position="61"/>
    </location>
</feature>
<feature type="compositionally biased region" description="Basic and acidic residues" evidence="4">
    <location>
        <begin position="24"/>
        <end position="39"/>
    </location>
</feature>
<organism evidence="6 7">
    <name type="scientific">Amblyomma americanum</name>
    <name type="common">Lone star tick</name>
    <dbReference type="NCBI Taxonomy" id="6943"/>
    <lineage>
        <taxon>Eukaryota</taxon>
        <taxon>Metazoa</taxon>
        <taxon>Ecdysozoa</taxon>
        <taxon>Arthropoda</taxon>
        <taxon>Chelicerata</taxon>
        <taxon>Arachnida</taxon>
        <taxon>Acari</taxon>
        <taxon>Parasitiformes</taxon>
        <taxon>Ixodida</taxon>
        <taxon>Ixodoidea</taxon>
        <taxon>Ixodidae</taxon>
        <taxon>Amblyomminae</taxon>
        <taxon>Amblyomma</taxon>
    </lineage>
</organism>